<protein>
    <submittedName>
        <fullName evidence="1">Uncharacterized protein</fullName>
    </submittedName>
</protein>
<evidence type="ECO:0000313" key="2">
    <source>
        <dbReference type="Proteomes" id="UP000192284"/>
    </source>
</evidence>
<dbReference type="AlphaFoldDB" id="A0A1W9ZVU9"/>
<name>A0A1W9ZVU9_MYCAN</name>
<accession>A0A1W9ZVU9</accession>
<organism evidence="1 2">
    <name type="scientific">Mycobacterium angelicum</name>
    <dbReference type="NCBI Taxonomy" id="470074"/>
    <lineage>
        <taxon>Bacteria</taxon>
        <taxon>Bacillati</taxon>
        <taxon>Actinomycetota</taxon>
        <taxon>Actinomycetes</taxon>
        <taxon>Mycobacteriales</taxon>
        <taxon>Mycobacteriaceae</taxon>
        <taxon>Mycobacterium</taxon>
    </lineage>
</organism>
<dbReference type="EMBL" id="MVHE01000013">
    <property type="protein sequence ID" value="ORA21646.1"/>
    <property type="molecule type" value="Genomic_DNA"/>
</dbReference>
<gene>
    <name evidence="1" type="ORF">BST12_11290</name>
</gene>
<keyword evidence="2" id="KW-1185">Reference proteome</keyword>
<reference evidence="1 2" key="1">
    <citation type="submission" date="2017-02" db="EMBL/GenBank/DDBJ databases">
        <title>The new phylogeny of genus Mycobacterium.</title>
        <authorList>
            <person name="Tortoli E."/>
            <person name="Trovato A."/>
            <person name="Cirillo D.M."/>
        </authorList>
    </citation>
    <scope>NUCLEOTIDE SEQUENCE [LARGE SCALE GENOMIC DNA]</scope>
    <source>
        <strain evidence="1 2">DSM 45057</strain>
    </source>
</reference>
<comment type="caution">
    <text evidence="1">The sequence shown here is derived from an EMBL/GenBank/DDBJ whole genome shotgun (WGS) entry which is preliminary data.</text>
</comment>
<evidence type="ECO:0000313" key="1">
    <source>
        <dbReference type="EMBL" id="ORA21646.1"/>
    </source>
</evidence>
<dbReference type="Proteomes" id="UP000192284">
    <property type="component" value="Unassembled WGS sequence"/>
</dbReference>
<proteinExistence type="predicted"/>
<sequence length="70" mass="7197">MLTRKFHGTRDILAGAVRPEVTDVKGAAAVLMSPTSPLQAGAAFIMGAQPAPRNILCLSIAEVPEATPVA</sequence>